<proteinExistence type="inferred from homology"/>
<evidence type="ECO:0000256" key="2">
    <source>
        <dbReference type="ARBA" id="ARBA00022448"/>
    </source>
</evidence>
<keyword evidence="5 9" id="KW-0653">Protein transport</keyword>
<dbReference type="InterPro" id="IPR038379">
    <property type="entry name" value="SecE_sf"/>
</dbReference>
<evidence type="ECO:0000256" key="1">
    <source>
        <dbReference type="ARBA" id="ARBA00004370"/>
    </source>
</evidence>
<dbReference type="HAMAP" id="MF_00422">
    <property type="entry name" value="SecE"/>
    <property type="match status" value="1"/>
</dbReference>
<dbReference type="NCBIfam" id="NF004371">
    <property type="entry name" value="PRK05740.1-1"/>
    <property type="match status" value="1"/>
</dbReference>
<dbReference type="GO" id="GO:0008320">
    <property type="term" value="F:protein transmembrane transporter activity"/>
    <property type="evidence" value="ECO:0007669"/>
    <property type="project" value="UniProtKB-UniRule"/>
</dbReference>
<comment type="caution">
    <text evidence="9">Lacks conserved residue(s) required for the propagation of feature annotation.</text>
</comment>
<dbReference type="Pfam" id="PF00584">
    <property type="entry name" value="SecE"/>
    <property type="match status" value="1"/>
</dbReference>
<comment type="subunit">
    <text evidence="9">Component of the Sec protein translocase complex. Heterotrimer consisting of SecY, SecE and SecG subunits. The heterotrimers can form oligomers, although 1 heterotrimer is thought to be able to translocate proteins. Interacts with the ribosome. Interacts with SecDF, and other proteins may be involved. Interacts with SecA.</text>
</comment>
<dbReference type="RefSeq" id="WP_121441717.1">
    <property type="nucleotide sequence ID" value="NZ_RCDA01000001.1"/>
</dbReference>
<name>A0A498C853_9GAMM</name>
<dbReference type="GO" id="GO:0065002">
    <property type="term" value="P:intracellular protein transmembrane transport"/>
    <property type="evidence" value="ECO:0007669"/>
    <property type="project" value="UniProtKB-UniRule"/>
</dbReference>
<dbReference type="PANTHER" id="PTHR33910:SF1">
    <property type="entry name" value="PROTEIN TRANSLOCASE SUBUNIT SECE"/>
    <property type="match status" value="1"/>
</dbReference>
<evidence type="ECO:0000256" key="4">
    <source>
        <dbReference type="ARBA" id="ARBA00022692"/>
    </source>
</evidence>
<accession>A0A498C853</accession>
<keyword evidence="8 9" id="KW-0472">Membrane</keyword>
<evidence type="ECO:0000313" key="11">
    <source>
        <dbReference type="Proteomes" id="UP000275461"/>
    </source>
</evidence>
<dbReference type="GO" id="GO:0043952">
    <property type="term" value="P:protein transport by the Sec complex"/>
    <property type="evidence" value="ECO:0007669"/>
    <property type="project" value="UniProtKB-UniRule"/>
</dbReference>
<comment type="similarity">
    <text evidence="9">Belongs to the SecE/SEC61-gamma family.</text>
</comment>
<evidence type="ECO:0000256" key="5">
    <source>
        <dbReference type="ARBA" id="ARBA00022927"/>
    </source>
</evidence>
<dbReference type="Gene3D" id="1.20.5.1030">
    <property type="entry name" value="Preprotein translocase secy subunit"/>
    <property type="match status" value="1"/>
</dbReference>
<comment type="caution">
    <text evidence="10">The sequence shown here is derived from an EMBL/GenBank/DDBJ whole genome shotgun (WGS) entry which is preliminary data.</text>
</comment>
<keyword evidence="7 9" id="KW-0811">Translocation</keyword>
<gene>
    <name evidence="9" type="primary">secE</name>
    <name evidence="10" type="ORF">DFR31_1222</name>
</gene>
<organism evidence="10 11">
    <name type="scientific">Alkalispirillum mobile</name>
    <dbReference type="NCBI Taxonomy" id="85925"/>
    <lineage>
        <taxon>Bacteria</taxon>
        <taxon>Pseudomonadati</taxon>
        <taxon>Pseudomonadota</taxon>
        <taxon>Gammaproteobacteria</taxon>
        <taxon>Chromatiales</taxon>
        <taxon>Ectothiorhodospiraceae</taxon>
        <taxon>Alkalispirillum</taxon>
    </lineage>
</organism>
<dbReference type="NCBIfam" id="NF004379">
    <property type="entry name" value="PRK05740.2-5"/>
    <property type="match status" value="1"/>
</dbReference>
<dbReference type="OrthoDB" id="9806365at2"/>
<keyword evidence="6 9" id="KW-1133">Transmembrane helix</keyword>
<dbReference type="NCBIfam" id="TIGR00964">
    <property type="entry name" value="secE_bact"/>
    <property type="match status" value="1"/>
</dbReference>
<comment type="function">
    <text evidence="9">Essential subunit of the Sec protein translocation channel SecYEG. Clamps together the 2 halves of SecY. May contact the channel plug during translocation.</text>
</comment>
<feature type="transmembrane region" description="Helical" evidence="9">
    <location>
        <begin position="40"/>
        <end position="67"/>
    </location>
</feature>
<dbReference type="GO" id="GO:0009306">
    <property type="term" value="P:protein secretion"/>
    <property type="evidence" value="ECO:0007669"/>
    <property type="project" value="UniProtKB-UniRule"/>
</dbReference>
<dbReference type="GO" id="GO:0005886">
    <property type="term" value="C:plasma membrane"/>
    <property type="evidence" value="ECO:0007669"/>
    <property type="project" value="UniProtKB-UniRule"/>
</dbReference>
<feature type="transmembrane region" description="Helical" evidence="9">
    <location>
        <begin position="88"/>
        <end position="109"/>
    </location>
</feature>
<dbReference type="PANTHER" id="PTHR33910">
    <property type="entry name" value="PROTEIN TRANSLOCASE SUBUNIT SECE"/>
    <property type="match status" value="1"/>
</dbReference>
<dbReference type="InterPro" id="IPR005807">
    <property type="entry name" value="SecE_bac"/>
</dbReference>
<protein>
    <recommendedName>
        <fullName evidence="9">Protein translocase subunit SecE</fullName>
    </recommendedName>
</protein>
<evidence type="ECO:0000256" key="7">
    <source>
        <dbReference type="ARBA" id="ARBA00023010"/>
    </source>
</evidence>
<evidence type="ECO:0000256" key="9">
    <source>
        <dbReference type="HAMAP-Rule" id="MF_00422"/>
    </source>
</evidence>
<dbReference type="InterPro" id="IPR001901">
    <property type="entry name" value="Translocase_SecE/Sec61-g"/>
</dbReference>
<dbReference type="EMBL" id="RCDA01000001">
    <property type="protein sequence ID" value="RLK51297.1"/>
    <property type="molecule type" value="Genomic_DNA"/>
</dbReference>
<evidence type="ECO:0000313" key="10">
    <source>
        <dbReference type="EMBL" id="RLK51297.1"/>
    </source>
</evidence>
<evidence type="ECO:0000256" key="3">
    <source>
        <dbReference type="ARBA" id="ARBA00022475"/>
    </source>
</evidence>
<comment type="subcellular location">
    <subcellularLocation>
        <location evidence="1">Membrane</location>
    </subcellularLocation>
</comment>
<dbReference type="GO" id="GO:0006605">
    <property type="term" value="P:protein targeting"/>
    <property type="evidence" value="ECO:0007669"/>
    <property type="project" value="UniProtKB-UniRule"/>
</dbReference>
<keyword evidence="4 9" id="KW-0812">Transmembrane</keyword>
<evidence type="ECO:0000256" key="8">
    <source>
        <dbReference type="ARBA" id="ARBA00023136"/>
    </source>
</evidence>
<dbReference type="AlphaFoldDB" id="A0A498C853"/>
<feature type="transmembrane region" description="Helical" evidence="9">
    <location>
        <begin position="17"/>
        <end position="34"/>
    </location>
</feature>
<keyword evidence="11" id="KW-1185">Reference proteome</keyword>
<dbReference type="PRINTS" id="PR01650">
    <property type="entry name" value="SECETRNLCASE"/>
</dbReference>
<keyword evidence="3 9" id="KW-1003">Cell membrane</keyword>
<evidence type="ECO:0000256" key="6">
    <source>
        <dbReference type="ARBA" id="ARBA00022989"/>
    </source>
</evidence>
<keyword evidence="2 9" id="KW-0813">Transport</keyword>
<dbReference type="Proteomes" id="UP000275461">
    <property type="component" value="Unassembled WGS sequence"/>
</dbReference>
<reference evidence="10 11" key="1">
    <citation type="submission" date="2018-10" db="EMBL/GenBank/DDBJ databases">
        <title>Genomic Encyclopedia of Type Strains, Phase IV (KMG-IV): sequencing the most valuable type-strain genomes for metagenomic binning, comparative biology and taxonomic classification.</title>
        <authorList>
            <person name="Goeker M."/>
        </authorList>
    </citation>
    <scope>NUCLEOTIDE SEQUENCE [LARGE SCALE GENOMIC DNA]</scope>
    <source>
        <strain evidence="10 11">DSM 12769</strain>
    </source>
</reference>
<sequence>MKSSVESQSSGLDKAKIIVAIALVFGAIAGFHYYGDEPLLFRVLGLLAVVAAAGGVMMTTAAGQAVWQFARTSRQELRKVVWPNRQETLQTTLIVFVMVVLVALFLWLVDLLAGWGIGRIIGLGV</sequence>